<evidence type="ECO:0000256" key="4">
    <source>
        <dbReference type="ARBA" id="ARBA00022840"/>
    </source>
</evidence>
<keyword evidence="4" id="KW-0067">ATP-binding</keyword>
<dbReference type="InterPro" id="IPR027417">
    <property type="entry name" value="P-loop_NTPase"/>
</dbReference>
<evidence type="ECO:0000256" key="7">
    <source>
        <dbReference type="SAM" id="MobiDB-lite"/>
    </source>
</evidence>
<dbReference type="GO" id="GO:0033065">
    <property type="term" value="C:Rad51C-XRCC3 complex"/>
    <property type="evidence" value="ECO:0007669"/>
    <property type="project" value="TreeGrafter"/>
</dbReference>
<protein>
    <submittedName>
        <fullName evidence="8">RA51C protein</fullName>
    </submittedName>
</protein>
<keyword evidence="5" id="KW-0234">DNA repair</keyword>
<dbReference type="GO" id="GO:0000400">
    <property type="term" value="F:four-way junction DNA binding"/>
    <property type="evidence" value="ECO:0007669"/>
    <property type="project" value="TreeGrafter"/>
</dbReference>
<dbReference type="GO" id="GO:0005657">
    <property type="term" value="C:replication fork"/>
    <property type="evidence" value="ECO:0007669"/>
    <property type="project" value="TreeGrafter"/>
</dbReference>
<evidence type="ECO:0000313" key="8">
    <source>
        <dbReference type="EMBL" id="NXH38517.1"/>
    </source>
</evidence>
<evidence type="ECO:0000313" key="9">
    <source>
        <dbReference type="Proteomes" id="UP000523279"/>
    </source>
</evidence>
<evidence type="ECO:0000256" key="5">
    <source>
        <dbReference type="ARBA" id="ARBA00023204"/>
    </source>
</evidence>
<gene>
    <name evidence="8" type="primary">Rad51c_1</name>
    <name evidence="8" type="ORF">DICEXI_R15645</name>
</gene>
<keyword evidence="9" id="KW-1185">Reference proteome</keyword>
<dbReference type="Gene3D" id="3.40.50.300">
    <property type="entry name" value="P-loop containing nucleotide triphosphate hydrolases"/>
    <property type="match status" value="1"/>
</dbReference>
<keyword evidence="3" id="KW-0227">DNA damage</keyword>
<name>A0A7K9JJU3_9PASE</name>
<evidence type="ECO:0000256" key="2">
    <source>
        <dbReference type="ARBA" id="ARBA00022741"/>
    </source>
</evidence>
<organism evidence="8 9">
    <name type="scientific">Dicaeum eximium</name>
    <dbReference type="NCBI Taxonomy" id="667154"/>
    <lineage>
        <taxon>Eukaryota</taxon>
        <taxon>Metazoa</taxon>
        <taxon>Chordata</taxon>
        <taxon>Craniata</taxon>
        <taxon>Vertebrata</taxon>
        <taxon>Euteleostomi</taxon>
        <taxon>Archelosauria</taxon>
        <taxon>Archosauria</taxon>
        <taxon>Dinosauria</taxon>
        <taxon>Saurischia</taxon>
        <taxon>Theropoda</taxon>
        <taxon>Coelurosauria</taxon>
        <taxon>Aves</taxon>
        <taxon>Neognathae</taxon>
        <taxon>Neoaves</taxon>
        <taxon>Telluraves</taxon>
        <taxon>Australaves</taxon>
        <taxon>Passeriformes</taxon>
        <taxon>Passeroidea</taxon>
        <taxon>Dicaeidae</taxon>
        <taxon>Dicaeum</taxon>
    </lineage>
</organism>
<dbReference type="GO" id="GO:0033063">
    <property type="term" value="C:Rad51B-Rad51C-Rad51D-XRCC2 complex"/>
    <property type="evidence" value="ECO:0007669"/>
    <property type="project" value="TreeGrafter"/>
</dbReference>
<accession>A0A7K9JJU3</accession>
<comment type="subcellular location">
    <subcellularLocation>
        <location evidence="1">Nucleus</location>
    </subcellularLocation>
</comment>
<dbReference type="GO" id="GO:0008821">
    <property type="term" value="F:crossover junction DNA endonuclease activity"/>
    <property type="evidence" value="ECO:0007669"/>
    <property type="project" value="TreeGrafter"/>
</dbReference>
<feature type="non-terminal residue" evidence="8">
    <location>
        <position position="87"/>
    </location>
</feature>
<dbReference type="InterPro" id="IPR052093">
    <property type="entry name" value="HR_Repair_Mediator"/>
</dbReference>
<evidence type="ECO:0000256" key="6">
    <source>
        <dbReference type="ARBA" id="ARBA00023242"/>
    </source>
</evidence>
<feature type="non-terminal residue" evidence="8">
    <location>
        <position position="1"/>
    </location>
</feature>
<keyword evidence="6" id="KW-0539">Nucleus</keyword>
<proteinExistence type="predicted"/>
<sequence length="87" mass="9835">SVRDNDLSFLCSSGESWGHAATVRLIFHWDNSQRLATLYKSPSQKEATIAYHITSHGFRDVQPPAVTPSTEGPELNPRKRPRTEEEK</sequence>
<dbReference type="PANTHER" id="PTHR46239:SF1">
    <property type="entry name" value="DNA REPAIR PROTEIN RAD51 HOMOLOG 3"/>
    <property type="match status" value="1"/>
</dbReference>
<comment type="caution">
    <text evidence="8">The sequence shown here is derived from an EMBL/GenBank/DDBJ whole genome shotgun (WGS) entry which is preliminary data.</text>
</comment>
<dbReference type="AlphaFoldDB" id="A0A7K9JJU3"/>
<keyword evidence="2" id="KW-0547">Nucleotide-binding</keyword>
<reference evidence="8 9" key="1">
    <citation type="submission" date="2019-09" db="EMBL/GenBank/DDBJ databases">
        <title>Bird 10,000 Genomes (B10K) Project - Family phase.</title>
        <authorList>
            <person name="Zhang G."/>
        </authorList>
    </citation>
    <scope>NUCLEOTIDE SEQUENCE [LARGE SCALE GENOMIC DNA]</scope>
    <source>
        <strain evidence="8">B10K-DU-001-34</strain>
        <tissue evidence="8">Muscle</tissue>
    </source>
</reference>
<evidence type="ECO:0000256" key="3">
    <source>
        <dbReference type="ARBA" id="ARBA00022763"/>
    </source>
</evidence>
<dbReference type="PANTHER" id="PTHR46239">
    <property type="entry name" value="DNA REPAIR PROTEIN RAD51 HOMOLOG 3 RAD51C"/>
    <property type="match status" value="1"/>
</dbReference>
<dbReference type="GO" id="GO:0000707">
    <property type="term" value="P:meiotic DNA recombinase assembly"/>
    <property type="evidence" value="ECO:0007669"/>
    <property type="project" value="TreeGrafter"/>
</dbReference>
<dbReference type="GO" id="GO:0005524">
    <property type="term" value="F:ATP binding"/>
    <property type="evidence" value="ECO:0007669"/>
    <property type="project" value="UniProtKB-KW"/>
</dbReference>
<dbReference type="EMBL" id="VWZP01000977">
    <property type="protein sequence ID" value="NXH38517.1"/>
    <property type="molecule type" value="Genomic_DNA"/>
</dbReference>
<dbReference type="GO" id="GO:0007131">
    <property type="term" value="P:reciprocal meiotic recombination"/>
    <property type="evidence" value="ECO:0007669"/>
    <property type="project" value="TreeGrafter"/>
</dbReference>
<feature type="region of interest" description="Disordered" evidence="7">
    <location>
        <begin position="58"/>
        <end position="87"/>
    </location>
</feature>
<evidence type="ECO:0000256" key="1">
    <source>
        <dbReference type="ARBA" id="ARBA00004123"/>
    </source>
</evidence>
<dbReference type="Proteomes" id="UP000523279">
    <property type="component" value="Unassembled WGS sequence"/>
</dbReference>